<reference evidence="2" key="1">
    <citation type="journal article" date="2020" name="Nat. Commun.">
        <title>Genome sequence of the cluster root forming white lupin.</title>
        <authorList>
            <person name="Hufnagel B."/>
            <person name="Marques A."/>
            <person name="Soriano A."/>
            <person name="Marques L."/>
            <person name="Divol F."/>
            <person name="Doumas P."/>
            <person name="Sallet E."/>
            <person name="Mancinotti D."/>
            <person name="Carrere S."/>
            <person name="Marande W."/>
            <person name="Arribat S."/>
            <person name="Keller J."/>
            <person name="Huneau C."/>
            <person name="Blein T."/>
            <person name="Aime D."/>
            <person name="Laguerre M."/>
            <person name="Taylor J."/>
            <person name="Schubert V."/>
            <person name="Nelson M."/>
            <person name="Geu-Flores F."/>
            <person name="Crespi M."/>
            <person name="Gallardo-Guerrero K."/>
            <person name="Delaux P.-M."/>
            <person name="Salse J."/>
            <person name="Berges H."/>
            <person name="Guyot R."/>
            <person name="Gouzy J."/>
            <person name="Peret B."/>
        </authorList>
    </citation>
    <scope>NUCLEOTIDE SEQUENCE [LARGE SCALE GENOMIC DNA]</scope>
    <source>
        <strain evidence="2">cv. Amiga</strain>
    </source>
</reference>
<comment type="caution">
    <text evidence="1">The sequence shown here is derived from an EMBL/GenBank/DDBJ whole genome shotgun (WGS) entry which is preliminary data.</text>
</comment>
<evidence type="ECO:0000313" key="1">
    <source>
        <dbReference type="EMBL" id="KAE9618653.1"/>
    </source>
</evidence>
<dbReference type="AlphaFoldDB" id="A0A6A4QYW4"/>
<sequence length="61" mass="6675">MEGLIPYLIHVIKESESITGSSHRRTRSESLTVEFLEQRNGIDGFLVSPRGPATVVPPTAP</sequence>
<keyword evidence="2" id="KW-1185">Reference proteome</keyword>
<proteinExistence type="predicted"/>
<name>A0A6A4QYW4_LUPAL</name>
<dbReference type="EMBL" id="WOCE01000002">
    <property type="protein sequence ID" value="KAE9618653.1"/>
    <property type="molecule type" value="Genomic_DNA"/>
</dbReference>
<gene>
    <name evidence="1" type="ORF">Lalb_Chr02g0144981</name>
</gene>
<dbReference type="Proteomes" id="UP000447434">
    <property type="component" value="Chromosome 2"/>
</dbReference>
<accession>A0A6A4QYW4</accession>
<dbReference type="OrthoDB" id="1929722at2759"/>
<organism evidence="1 2">
    <name type="scientific">Lupinus albus</name>
    <name type="common">White lupine</name>
    <name type="synonym">Lupinus termis</name>
    <dbReference type="NCBI Taxonomy" id="3870"/>
    <lineage>
        <taxon>Eukaryota</taxon>
        <taxon>Viridiplantae</taxon>
        <taxon>Streptophyta</taxon>
        <taxon>Embryophyta</taxon>
        <taxon>Tracheophyta</taxon>
        <taxon>Spermatophyta</taxon>
        <taxon>Magnoliopsida</taxon>
        <taxon>eudicotyledons</taxon>
        <taxon>Gunneridae</taxon>
        <taxon>Pentapetalae</taxon>
        <taxon>rosids</taxon>
        <taxon>fabids</taxon>
        <taxon>Fabales</taxon>
        <taxon>Fabaceae</taxon>
        <taxon>Papilionoideae</taxon>
        <taxon>50 kb inversion clade</taxon>
        <taxon>genistoids sensu lato</taxon>
        <taxon>core genistoids</taxon>
        <taxon>Genisteae</taxon>
        <taxon>Lupinus</taxon>
    </lineage>
</organism>
<protein>
    <submittedName>
        <fullName evidence="1">Uncharacterized protein</fullName>
    </submittedName>
</protein>
<evidence type="ECO:0000313" key="2">
    <source>
        <dbReference type="Proteomes" id="UP000447434"/>
    </source>
</evidence>